<dbReference type="eggNOG" id="KOG4197">
    <property type="taxonomic scope" value="Eukaryota"/>
</dbReference>
<evidence type="ECO:0000256" key="4">
    <source>
        <dbReference type="ARBA" id="ARBA00044511"/>
    </source>
</evidence>
<dbReference type="InParanoid" id="G4TL31"/>
<dbReference type="AlphaFoldDB" id="G4TL31"/>
<organism evidence="8 9">
    <name type="scientific">Serendipita indica (strain DSM 11827)</name>
    <name type="common">Root endophyte fungus</name>
    <name type="synonym">Piriformospora indica</name>
    <dbReference type="NCBI Taxonomy" id="1109443"/>
    <lineage>
        <taxon>Eukaryota</taxon>
        <taxon>Fungi</taxon>
        <taxon>Dikarya</taxon>
        <taxon>Basidiomycota</taxon>
        <taxon>Agaricomycotina</taxon>
        <taxon>Agaricomycetes</taxon>
        <taxon>Sebacinales</taxon>
        <taxon>Serendipitaceae</taxon>
        <taxon>Serendipita</taxon>
    </lineage>
</organism>
<dbReference type="InterPro" id="IPR002885">
    <property type="entry name" value="PPR_rpt"/>
</dbReference>
<dbReference type="PANTHER" id="PTHR47447:SF17">
    <property type="entry name" value="OS12G0638900 PROTEIN"/>
    <property type="match status" value="1"/>
</dbReference>
<dbReference type="Gene3D" id="1.25.40.10">
    <property type="entry name" value="Tetratricopeptide repeat domain"/>
    <property type="match status" value="4"/>
</dbReference>
<keyword evidence="9" id="KW-1185">Reference proteome</keyword>
<feature type="repeat" description="PPR" evidence="5">
    <location>
        <begin position="172"/>
        <end position="206"/>
    </location>
</feature>
<dbReference type="PROSITE" id="PS51375">
    <property type="entry name" value="PPR"/>
    <property type="match status" value="1"/>
</dbReference>
<sequence length="578" mass="64478">MLAPKTCTRITEISSRCSKISLGTTEAPCALAKRSSKRSINHYSSTSAFVKPTVKKPAQVTRALDRKSPLTKALMSLERAVEAKDASLALRISTTLKIHGIRPTTQFYRLLMQVLTEKGMNREASAIFDDAKAIGIEPDREMWNYLLEARAHDTIELSNAVASMVMARHELNATSYRVLIQHYANTRNLLMCLRILQEMKEKDITPDIIAVDATVVLACSSNLTRLGHGLAIDYEQKATRQLPISTWTRILASSAHTFYTAGILEGWQRVAGDNKVTPDEGICTMVINAAGLAGHSELSEKAVKALQTLNVTLREHHIAPWMLALATEGDVSKALDLFDFMEKHGVQPTRFTTRPLNKLLTIPENLESSLHHLRTRVKNGGNNLAAAFNCVLGATLQDRSNRTIALGKEMDELKVVPTIDTFNILIHSACLRHNVPATHAYFEEILLRGLVPNQETYERIIVLLTSEVVYDDAFLYLYKMTSAHLVPSFEVLMGLAKKCSLKHDARWKDLVKQMERYNYVVSDELMNYLAANGNVRLTENTTSGDEDPPSGSTYSPLPIDMNDVDEELDKHSTRIDFA</sequence>
<dbReference type="Pfam" id="PF13812">
    <property type="entry name" value="PPR_3"/>
    <property type="match status" value="1"/>
</dbReference>
<evidence type="ECO:0000259" key="7">
    <source>
        <dbReference type="Pfam" id="PF23276"/>
    </source>
</evidence>
<evidence type="ECO:0000256" key="2">
    <source>
        <dbReference type="ARBA" id="ARBA00022737"/>
    </source>
</evidence>
<feature type="domain" description="Pentatricopeptide repeat-containing protein-mitochondrial" evidence="7">
    <location>
        <begin position="280"/>
        <end position="397"/>
    </location>
</feature>
<name>G4TL31_SERID</name>
<dbReference type="NCBIfam" id="TIGR00756">
    <property type="entry name" value="PPR"/>
    <property type="match status" value="2"/>
</dbReference>
<accession>G4TL31</accession>
<evidence type="ECO:0000256" key="6">
    <source>
        <dbReference type="SAM" id="MobiDB-lite"/>
    </source>
</evidence>
<evidence type="ECO:0000256" key="1">
    <source>
        <dbReference type="ARBA" id="ARBA00006192"/>
    </source>
</evidence>
<dbReference type="PANTHER" id="PTHR47447">
    <property type="entry name" value="OS03G0856100 PROTEIN"/>
    <property type="match status" value="1"/>
</dbReference>
<dbReference type="InterPro" id="IPR011990">
    <property type="entry name" value="TPR-like_helical_dom_sf"/>
</dbReference>
<feature type="region of interest" description="Disordered" evidence="6">
    <location>
        <begin position="538"/>
        <end position="561"/>
    </location>
</feature>
<dbReference type="STRING" id="1109443.G4TL31"/>
<evidence type="ECO:0000313" key="8">
    <source>
        <dbReference type="EMBL" id="CCA72017.1"/>
    </source>
</evidence>
<comment type="similarity">
    <text evidence="1">Belongs to the CCM1 family.</text>
</comment>
<evidence type="ECO:0000256" key="3">
    <source>
        <dbReference type="ARBA" id="ARBA00044493"/>
    </source>
</evidence>
<dbReference type="OMA" id="TTHHYEL"/>
<evidence type="ECO:0000313" key="9">
    <source>
        <dbReference type="Proteomes" id="UP000007148"/>
    </source>
</evidence>
<gene>
    <name evidence="8" type="ORF">PIIN_05952</name>
</gene>
<dbReference type="Proteomes" id="UP000007148">
    <property type="component" value="Unassembled WGS sequence"/>
</dbReference>
<comment type="subunit">
    <text evidence="4">Binds to mitochondrial small subunit 15S rRNA.</text>
</comment>
<proteinExistence type="inferred from homology"/>
<dbReference type="EMBL" id="CAFZ01000144">
    <property type="protein sequence ID" value="CCA72017.1"/>
    <property type="molecule type" value="Genomic_DNA"/>
</dbReference>
<dbReference type="InterPro" id="IPR057027">
    <property type="entry name" value="TPR_mt"/>
</dbReference>
<comment type="caution">
    <text evidence="8">The sequence shown here is derived from an EMBL/GenBank/DDBJ whole genome shotgun (WGS) entry which is preliminary data.</text>
</comment>
<dbReference type="Pfam" id="PF23276">
    <property type="entry name" value="TPR_24"/>
    <property type="match status" value="1"/>
</dbReference>
<reference evidence="8 9" key="1">
    <citation type="journal article" date="2011" name="PLoS Pathog.">
        <title>Endophytic Life Strategies Decoded by Genome and Transcriptome Analyses of the Mutualistic Root Symbiont Piriformospora indica.</title>
        <authorList>
            <person name="Zuccaro A."/>
            <person name="Lahrmann U."/>
            <person name="Guldener U."/>
            <person name="Langen G."/>
            <person name="Pfiffi S."/>
            <person name="Biedenkopf D."/>
            <person name="Wong P."/>
            <person name="Samans B."/>
            <person name="Grimm C."/>
            <person name="Basiewicz M."/>
            <person name="Murat C."/>
            <person name="Martin F."/>
            <person name="Kogel K.H."/>
        </authorList>
    </citation>
    <scope>NUCLEOTIDE SEQUENCE [LARGE SCALE GENOMIC DNA]</scope>
    <source>
        <strain evidence="8 9">DSM 11827</strain>
    </source>
</reference>
<evidence type="ECO:0000256" key="5">
    <source>
        <dbReference type="PROSITE-ProRule" id="PRU00708"/>
    </source>
</evidence>
<dbReference type="OrthoDB" id="185373at2759"/>
<protein>
    <recommendedName>
        <fullName evidence="7">Pentatricopeptide repeat-containing protein-mitochondrial domain-containing protein</fullName>
    </recommendedName>
</protein>
<keyword evidence="2" id="KW-0677">Repeat</keyword>
<dbReference type="HOGENOM" id="CLU_008514_2_0_1"/>
<comment type="function">
    <text evidence="3">Regulates mitochondrial small subunit maturation by controlling 15S rRNA 5'-end processing. Localizes to the 5' precursor of the 15S rRNA in a position that is subsequently occupied by mS47 in the mature yeast mtSSU. Uses structure and sequence-specific RNA recognition, binding to a single-stranded region of the precursor and specifically recognizing bases -6 to -1. The exchange of Ccm1 for mS47 is coupled to the irreversible removal of precursor rRNA that is accompanied by conformational changes of the mitoribosomal proteins uS5m and mS26. These conformational changes signal completion of 5'-end rRNA processing through protection of the mature 5'-end of the 15S rRNA and stabilization of mS47. The removal of the 5' precursor together with the dissociation of Ccm1 may be catalyzed by the 5'-3' exoribonuclease Pet127. Involved in the specific removal of group I introns in mitochondrial encoded transcripts.</text>
</comment>